<dbReference type="Pfam" id="PF07734">
    <property type="entry name" value="FBA_1"/>
    <property type="match status" value="1"/>
</dbReference>
<dbReference type="AlphaFoldDB" id="V4LIH1"/>
<evidence type="ECO:0000313" key="3">
    <source>
        <dbReference type="EMBL" id="ESQ50335.1"/>
    </source>
</evidence>
<feature type="domain" description="F-box associated beta-propeller type 1" evidence="2">
    <location>
        <begin position="67"/>
        <end position="377"/>
    </location>
</feature>
<dbReference type="Gramene" id="ESQ50335">
    <property type="protein sequence ID" value="ESQ50335"/>
    <property type="gene ID" value="EUTSA_v10002009mg"/>
</dbReference>
<dbReference type="InterPro" id="IPR011043">
    <property type="entry name" value="Gal_Oxase/kelch_b-propeller"/>
</dbReference>
<organism evidence="3 4">
    <name type="scientific">Eutrema salsugineum</name>
    <name type="common">Saltwater cress</name>
    <name type="synonym">Sisymbrium salsugineum</name>
    <dbReference type="NCBI Taxonomy" id="72664"/>
    <lineage>
        <taxon>Eukaryota</taxon>
        <taxon>Viridiplantae</taxon>
        <taxon>Streptophyta</taxon>
        <taxon>Embryophyta</taxon>
        <taxon>Tracheophyta</taxon>
        <taxon>Spermatophyta</taxon>
        <taxon>Magnoliopsida</taxon>
        <taxon>eudicotyledons</taxon>
        <taxon>Gunneridae</taxon>
        <taxon>Pentapetalae</taxon>
        <taxon>rosids</taxon>
        <taxon>malvids</taxon>
        <taxon>Brassicales</taxon>
        <taxon>Brassicaceae</taxon>
        <taxon>Eutremeae</taxon>
        <taxon>Eutrema</taxon>
    </lineage>
</organism>
<dbReference type="Pfam" id="PF00646">
    <property type="entry name" value="F-box"/>
    <property type="match status" value="1"/>
</dbReference>
<gene>
    <name evidence="3" type="ORF">EUTSA_v10002009mg</name>
</gene>
<evidence type="ECO:0000259" key="1">
    <source>
        <dbReference type="Pfam" id="PF00646"/>
    </source>
</evidence>
<evidence type="ECO:0000259" key="2">
    <source>
        <dbReference type="Pfam" id="PF07734"/>
    </source>
</evidence>
<dbReference type="EMBL" id="KI517398">
    <property type="protein sequence ID" value="ESQ50335.1"/>
    <property type="molecule type" value="Genomic_DNA"/>
</dbReference>
<keyword evidence="4" id="KW-1185">Reference proteome</keyword>
<dbReference type="KEGG" id="eus:EUTSA_v10002009mg"/>
<evidence type="ECO:0000313" key="4">
    <source>
        <dbReference type="Proteomes" id="UP000030689"/>
    </source>
</evidence>
<protein>
    <submittedName>
        <fullName evidence="3">Uncharacterized protein</fullName>
    </submittedName>
</protein>
<sequence length="389" mass="44436">MAMTILRDLPKDLVEDEILCHVPAKYLKRLGSICKQWNRLINGGDGRFARKHTDKAAKQFLVLTKTRADRICPTVFDLEGPVPSVEVKSELSLVDSHSSPFDIYRVFHCDGLLLCTSWDRSRFVVWNPFTGETRWFRPSTPSHKGYRSFFLGYDNKKSYKVLSYIIGRNNIFEIYEFSSDSWRTLDEDDVIPPGWTDDLTFLKASLKGSTYWFATDRTKAQCNASLLKFDYSTEKAVPVPFPYQCGNLVVAGLSVVKEEKLSVLFQRNVTCKTEIWVSNKIDETNHVVSWTKVLALDLSHADLQIDHDTNFLFDEDKKVVMICENWLDLEDETETKNKDVISIVGEDNKVTQVDFGLEITEGRHVAILNYVPSLVQIEPAGGKRKRGGL</sequence>
<dbReference type="InterPro" id="IPR006527">
    <property type="entry name" value="F-box-assoc_dom_typ1"/>
</dbReference>
<dbReference type="NCBIfam" id="TIGR01640">
    <property type="entry name" value="F_box_assoc_1"/>
    <property type="match status" value="1"/>
</dbReference>
<accession>V4LIH1</accession>
<dbReference type="SUPFAM" id="SSF81383">
    <property type="entry name" value="F-box domain"/>
    <property type="match status" value="1"/>
</dbReference>
<dbReference type="OrthoDB" id="1036825at2759"/>
<proteinExistence type="predicted"/>
<dbReference type="PANTHER" id="PTHR31672">
    <property type="entry name" value="BNACNNG10540D PROTEIN"/>
    <property type="match status" value="1"/>
</dbReference>
<feature type="domain" description="F-box" evidence="1">
    <location>
        <begin position="16"/>
        <end position="42"/>
    </location>
</feature>
<dbReference type="InterPro" id="IPR050796">
    <property type="entry name" value="SCF_F-box_component"/>
</dbReference>
<dbReference type="InterPro" id="IPR017451">
    <property type="entry name" value="F-box-assoc_interact_dom"/>
</dbReference>
<dbReference type="OMA" id="CKTEIWV"/>
<dbReference type="Gene3D" id="1.20.1280.50">
    <property type="match status" value="1"/>
</dbReference>
<dbReference type="SUPFAM" id="SSF50965">
    <property type="entry name" value="Galactose oxidase, central domain"/>
    <property type="match status" value="1"/>
</dbReference>
<dbReference type="InterPro" id="IPR001810">
    <property type="entry name" value="F-box_dom"/>
</dbReference>
<dbReference type="PANTHER" id="PTHR31672:SF13">
    <property type="entry name" value="F-BOX PROTEIN CPR30-LIKE"/>
    <property type="match status" value="1"/>
</dbReference>
<reference evidence="3 4" key="1">
    <citation type="journal article" date="2013" name="Front. Plant Sci.">
        <title>The Reference Genome of the Halophytic Plant Eutrema salsugineum.</title>
        <authorList>
            <person name="Yang R."/>
            <person name="Jarvis D.E."/>
            <person name="Chen H."/>
            <person name="Beilstein M.A."/>
            <person name="Grimwood J."/>
            <person name="Jenkins J."/>
            <person name="Shu S."/>
            <person name="Prochnik S."/>
            <person name="Xin M."/>
            <person name="Ma C."/>
            <person name="Schmutz J."/>
            <person name="Wing R.A."/>
            <person name="Mitchell-Olds T."/>
            <person name="Schumaker K.S."/>
            <person name="Wang X."/>
        </authorList>
    </citation>
    <scope>NUCLEOTIDE SEQUENCE [LARGE SCALE GENOMIC DNA]</scope>
</reference>
<name>V4LIH1_EUTSA</name>
<dbReference type="Proteomes" id="UP000030689">
    <property type="component" value="Unassembled WGS sequence"/>
</dbReference>
<dbReference type="InterPro" id="IPR036047">
    <property type="entry name" value="F-box-like_dom_sf"/>
</dbReference>